<name>A0A815UMM7_9BILA</name>
<dbReference type="SUPFAM" id="SSF54928">
    <property type="entry name" value="RNA-binding domain, RBD"/>
    <property type="match status" value="1"/>
</dbReference>
<protein>
    <submittedName>
        <fullName evidence="1">Uncharacterized protein</fullName>
    </submittedName>
</protein>
<feature type="non-terminal residue" evidence="1">
    <location>
        <position position="1"/>
    </location>
</feature>
<organism evidence="1 3">
    <name type="scientific">Adineta steineri</name>
    <dbReference type="NCBI Taxonomy" id="433720"/>
    <lineage>
        <taxon>Eukaryota</taxon>
        <taxon>Metazoa</taxon>
        <taxon>Spiralia</taxon>
        <taxon>Gnathifera</taxon>
        <taxon>Rotifera</taxon>
        <taxon>Eurotatoria</taxon>
        <taxon>Bdelloidea</taxon>
        <taxon>Adinetida</taxon>
        <taxon>Adinetidae</taxon>
        <taxon>Adineta</taxon>
    </lineage>
</organism>
<dbReference type="InterPro" id="IPR035979">
    <property type="entry name" value="RBD_domain_sf"/>
</dbReference>
<gene>
    <name evidence="1" type="ORF">JYZ213_LOCUS44672</name>
    <name evidence="2" type="ORF">OXD698_LOCUS38967</name>
</gene>
<dbReference type="Proteomes" id="UP000663845">
    <property type="component" value="Unassembled WGS sequence"/>
</dbReference>
<evidence type="ECO:0000313" key="1">
    <source>
        <dbReference type="EMBL" id="CAF1522863.1"/>
    </source>
</evidence>
<dbReference type="GO" id="GO:0003676">
    <property type="term" value="F:nucleic acid binding"/>
    <property type="evidence" value="ECO:0007669"/>
    <property type="project" value="InterPro"/>
</dbReference>
<dbReference type="Proteomes" id="UP000663844">
    <property type="component" value="Unassembled WGS sequence"/>
</dbReference>
<evidence type="ECO:0000313" key="2">
    <source>
        <dbReference type="EMBL" id="CAF4167409.1"/>
    </source>
</evidence>
<dbReference type="AlphaFoldDB" id="A0A815UMM7"/>
<comment type="caution">
    <text evidence="1">The sequence shown here is derived from an EMBL/GenBank/DDBJ whole genome shotgun (WGS) entry which is preliminary data.</text>
</comment>
<reference evidence="1" key="1">
    <citation type="submission" date="2021-02" db="EMBL/GenBank/DDBJ databases">
        <authorList>
            <person name="Nowell W R."/>
        </authorList>
    </citation>
    <scope>NUCLEOTIDE SEQUENCE</scope>
</reference>
<dbReference type="EMBL" id="CAJOAZ010007646">
    <property type="protein sequence ID" value="CAF4167409.1"/>
    <property type="molecule type" value="Genomic_DNA"/>
</dbReference>
<evidence type="ECO:0000313" key="3">
    <source>
        <dbReference type="Proteomes" id="UP000663845"/>
    </source>
</evidence>
<accession>A0A815UMM7</accession>
<dbReference type="EMBL" id="CAJNOG010002981">
    <property type="protein sequence ID" value="CAF1522863.1"/>
    <property type="molecule type" value="Genomic_DNA"/>
</dbReference>
<proteinExistence type="predicted"/>
<sequence length="137" mass="15765">RDAAVNLRRPIDLHLLGPACQIEYANKRTIHASSQQNLDKKKILVCQIPSNVSENDLRQLFGNCHLEKYYPAVIIFHEATMAKTKDDANILLGEHKQGSSKPLEYKLYFCNLTDKKLEREHVVERSLYSQRVASDEK</sequence>